<dbReference type="PANTHER" id="PTHR11927">
    <property type="entry name" value="GALACTOSIDE 2-L-FUCOSYLTRANSFERASE"/>
    <property type="match status" value="1"/>
</dbReference>
<dbReference type="PANTHER" id="PTHR11927:SF9">
    <property type="entry name" value="L-FUCOSYLTRANSFERASE"/>
    <property type="match status" value="1"/>
</dbReference>
<protein>
    <submittedName>
        <fullName evidence="3">Alpha-1,2-fucosyltransferase</fullName>
    </submittedName>
</protein>
<dbReference type="Proteomes" id="UP001496627">
    <property type="component" value="Unassembled WGS sequence"/>
</dbReference>
<evidence type="ECO:0000256" key="1">
    <source>
        <dbReference type="ARBA" id="ARBA00022676"/>
    </source>
</evidence>
<reference evidence="3 4" key="1">
    <citation type="submission" date="2024-05" db="EMBL/GenBank/DDBJ databases">
        <title>Neorhizobium sp. Rsf11, a plant growth promoting and heavy metal resistant PAH-degrader.</title>
        <authorList>
            <person name="Golubev S.N."/>
            <person name="Muratova A.Y."/>
            <person name="Markelova M.I."/>
        </authorList>
    </citation>
    <scope>NUCLEOTIDE SEQUENCE [LARGE SCALE GENOMIC DNA]</scope>
    <source>
        <strain evidence="3 4">Rsf11</strain>
    </source>
</reference>
<dbReference type="RefSeq" id="WP_227704248.1">
    <property type="nucleotide sequence ID" value="NZ_JBEAAL010000003.1"/>
</dbReference>
<comment type="caution">
    <text evidence="3">The sequence shown here is derived from an EMBL/GenBank/DDBJ whole genome shotgun (WGS) entry which is preliminary data.</text>
</comment>
<keyword evidence="4" id="KW-1185">Reference proteome</keyword>
<keyword evidence="2" id="KW-0808">Transferase</keyword>
<dbReference type="CDD" id="cd11301">
    <property type="entry name" value="Fut1_Fut2_like"/>
    <property type="match status" value="1"/>
</dbReference>
<gene>
    <name evidence="3" type="ORF">ABK249_07970</name>
</gene>
<evidence type="ECO:0000256" key="2">
    <source>
        <dbReference type="ARBA" id="ARBA00022679"/>
    </source>
</evidence>
<keyword evidence="1" id="KW-0328">Glycosyltransferase</keyword>
<accession>A0ABV0LZ46</accession>
<dbReference type="InterPro" id="IPR002516">
    <property type="entry name" value="Glyco_trans_11"/>
</dbReference>
<organism evidence="3 4">
    <name type="scientific">Neorhizobium phenanthreniclasticum</name>
    <dbReference type="NCBI Taxonomy" id="3157917"/>
    <lineage>
        <taxon>Bacteria</taxon>
        <taxon>Pseudomonadati</taxon>
        <taxon>Pseudomonadota</taxon>
        <taxon>Alphaproteobacteria</taxon>
        <taxon>Hyphomicrobiales</taxon>
        <taxon>Rhizobiaceae</taxon>
        <taxon>Rhizobium/Agrobacterium group</taxon>
        <taxon>Neorhizobium</taxon>
    </lineage>
</organism>
<dbReference type="Pfam" id="PF01531">
    <property type="entry name" value="Glyco_transf_11"/>
    <property type="match status" value="1"/>
</dbReference>
<sequence>MAVIAHIVGGLGNQMFQYAMGRSLSIATNQELKLDLTSMEKYTRRRFALGQFDIKATAAASRDLPATRKRSSVVRRMQQIWRSRSPGRHVVEKGQAFDPEVLGLTGPVYLEGYWQSEKYFSAISDTIRRDFNLASPFTPPRAAVLNRIKSSNAVSVHVRRGDYVTNPHANAVHGTLEPSWYQGAMSRMAERMGDVTFFVFSDDPAWARANLPETWPVIFIEPQDDDLDAQDMHLMAACRNHIIANSTFSWWGAWLNPEPAKHVIAPLNWFKSAAHIEKDLVPADWERL</sequence>
<name>A0ABV0LZ46_9HYPH</name>
<evidence type="ECO:0000313" key="3">
    <source>
        <dbReference type="EMBL" id="MEQ1404866.1"/>
    </source>
</evidence>
<dbReference type="EMBL" id="JBEAAL010000003">
    <property type="protein sequence ID" value="MEQ1404866.1"/>
    <property type="molecule type" value="Genomic_DNA"/>
</dbReference>
<evidence type="ECO:0000313" key="4">
    <source>
        <dbReference type="Proteomes" id="UP001496627"/>
    </source>
</evidence>
<proteinExistence type="predicted"/>